<evidence type="ECO:0000313" key="3">
    <source>
        <dbReference type="Proteomes" id="UP001374584"/>
    </source>
</evidence>
<gene>
    <name evidence="2" type="ORF">VNO80_33103</name>
</gene>
<dbReference type="AlphaFoldDB" id="A0AAN9QCL4"/>
<reference evidence="2 3" key="1">
    <citation type="submission" date="2024-01" db="EMBL/GenBank/DDBJ databases">
        <title>The genomes of 5 underutilized Papilionoideae crops provide insights into root nodulation and disease resistanc.</title>
        <authorList>
            <person name="Jiang F."/>
        </authorList>
    </citation>
    <scope>NUCLEOTIDE SEQUENCE [LARGE SCALE GENOMIC DNA]</scope>
    <source>
        <strain evidence="2">JINMINGXINNONG_FW02</strain>
        <tissue evidence="2">Leaves</tissue>
    </source>
</reference>
<sequence>MEPDVSFSPMKLSSDGSGRVGTLSYQSELPTHFSSRAALVSWLCEKKTWASFRCVANGSVPVVAHIRILGWVETSESLWLSPSKHSTSPLSGVKGTWPNPERPYGSGSKKRDACARVRKNKPYFSLVERRHSVLAGVLSRIRILFYRFAALRHVAEEDSRTHARPCVTGSSLYRHPTSGFLFSGATFEKRETSGFKASHVAKPSASTKNPSQRRRIIPNRIAP</sequence>
<dbReference type="Proteomes" id="UP001374584">
    <property type="component" value="Unassembled WGS sequence"/>
</dbReference>
<evidence type="ECO:0000313" key="2">
    <source>
        <dbReference type="EMBL" id="KAK7326283.1"/>
    </source>
</evidence>
<keyword evidence="3" id="KW-1185">Reference proteome</keyword>
<accession>A0AAN9QCL4</accession>
<evidence type="ECO:0000256" key="1">
    <source>
        <dbReference type="SAM" id="MobiDB-lite"/>
    </source>
</evidence>
<protein>
    <submittedName>
        <fullName evidence="2">Uncharacterized protein</fullName>
    </submittedName>
</protein>
<proteinExistence type="predicted"/>
<organism evidence="2 3">
    <name type="scientific">Phaseolus coccineus</name>
    <name type="common">Scarlet runner bean</name>
    <name type="synonym">Phaseolus multiflorus</name>
    <dbReference type="NCBI Taxonomy" id="3886"/>
    <lineage>
        <taxon>Eukaryota</taxon>
        <taxon>Viridiplantae</taxon>
        <taxon>Streptophyta</taxon>
        <taxon>Embryophyta</taxon>
        <taxon>Tracheophyta</taxon>
        <taxon>Spermatophyta</taxon>
        <taxon>Magnoliopsida</taxon>
        <taxon>eudicotyledons</taxon>
        <taxon>Gunneridae</taxon>
        <taxon>Pentapetalae</taxon>
        <taxon>rosids</taxon>
        <taxon>fabids</taxon>
        <taxon>Fabales</taxon>
        <taxon>Fabaceae</taxon>
        <taxon>Papilionoideae</taxon>
        <taxon>50 kb inversion clade</taxon>
        <taxon>NPAAA clade</taxon>
        <taxon>indigoferoid/millettioid clade</taxon>
        <taxon>Phaseoleae</taxon>
        <taxon>Phaseolus</taxon>
    </lineage>
</organism>
<comment type="caution">
    <text evidence="2">The sequence shown here is derived from an EMBL/GenBank/DDBJ whole genome shotgun (WGS) entry which is preliminary data.</text>
</comment>
<feature type="region of interest" description="Disordered" evidence="1">
    <location>
        <begin position="194"/>
        <end position="223"/>
    </location>
</feature>
<feature type="region of interest" description="Disordered" evidence="1">
    <location>
        <begin position="90"/>
        <end position="111"/>
    </location>
</feature>
<name>A0AAN9QCL4_PHACN</name>
<dbReference type="EMBL" id="JAYMYR010000071">
    <property type="protein sequence ID" value="KAK7326283.1"/>
    <property type="molecule type" value="Genomic_DNA"/>
</dbReference>